<proteinExistence type="predicted"/>
<dbReference type="NCBIfam" id="TIGR00229">
    <property type="entry name" value="sensory_box"/>
    <property type="match status" value="3"/>
</dbReference>
<dbReference type="SUPFAM" id="SSF55785">
    <property type="entry name" value="PYP-like sensor domain (PAS domain)"/>
    <property type="match status" value="3"/>
</dbReference>
<dbReference type="GO" id="GO:0071111">
    <property type="term" value="F:cyclic-guanylate-specific phosphodiesterase activity"/>
    <property type="evidence" value="ECO:0007669"/>
    <property type="project" value="UniProtKB-EC"/>
</dbReference>
<dbReference type="PROSITE" id="PS50112">
    <property type="entry name" value="PAS"/>
    <property type="match status" value="2"/>
</dbReference>
<dbReference type="FunFam" id="3.20.20.450:FF:000001">
    <property type="entry name" value="Cyclic di-GMP phosphodiesterase yahA"/>
    <property type="match status" value="1"/>
</dbReference>
<dbReference type="SMART" id="SM00267">
    <property type="entry name" value="GGDEF"/>
    <property type="match status" value="1"/>
</dbReference>
<accession>A0A0F7K398</accession>
<dbReference type="KEGG" id="seds:AAY24_14790"/>
<feature type="domain" description="EAL" evidence="7">
    <location>
        <begin position="547"/>
        <end position="801"/>
    </location>
</feature>
<keyword evidence="3" id="KW-0973">c-di-GMP</keyword>
<dbReference type="Gene3D" id="3.30.450.20">
    <property type="entry name" value="PAS domain"/>
    <property type="match status" value="3"/>
</dbReference>
<dbReference type="PROSITE" id="PS50113">
    <property type="entry name" value="PAC"/>
    <property type="match status" value="3"/>
</dbReference>
<evidence type="ECO:0000256" key="4">
    <source>
        <dbReference type="ARBA" id="ARBA00051114"/>
    </source>
</evidence>
<feature type="domain" description="GGDEF" evidence="8">
    <location>
        <begin position="405"/>
        <end position="538"/>
    </location>
</feature>
<dbReference type="PATRIC" id="fig|1543721.4.peg.3046"/>
<dbReference type="SMART" id="SM00091">
    <property type="entry name" value="PAS"/>
    <property type="match status" value="3"/>
</dbReference>
<dbReference type="Pfam" id="PF00990">
    <property type="entry name" value="GGDEF"/>
    <property type="match status" value="1"/>
</dbReference>
<sequence>MINATPDIICFKDGQGRWLQANDADLELFALTGVDYRGKTDSELADFTAPMYRKAFLACEESDERAWRNRRTLRCEEAIPRMDGTTAIYDVIKVPLHLDDGTRRGLIILGRDITDRKRVEQKLALANSEWTQALDQFDDAVYLLDTDLQLLKANKAFYQMTGLEPEQSLGQPITEMLHPDGGAHRCPICSKLIDGTESIFTLDENDTRNPDKKPVEVKIKRLRDESGTSTGMLISMHDLTHTRQIEERLRLAASVFENTDEGVIITDANARILDVNKAFTRIQGYSREEVIGKNPRIFKSGHHDQSFFRDMWRNLNETGHWRGEMWNRRKNGELFPKWQTINRVVDAEGNLTHYVGIFADITHIKQSQEKLDHLGHHDALTDLPNRLLLNERLEQAVKHAQRHNSLLAVIFLDLDNFKHINDSLGHPVGDQLLQEVSQKLLQATRQDDTVARIGGDEFVLLLEDIGKPENAGIAAEKLTAIFAEPFQLVEHSIRVTASLGICICPQDGEDPSTLLRNADSAMYRAKEEGRNTYQFYTEELTRNAFERVLLENNLRQAIDEKQLCLLYQPQYDLQTDRVIGLEVLLRWNHPELGTISPAKFIPLAEESGLIHPIGEWVLKTACQQGQLWQQQGLDFGRIAVNIAGPQLQRGNLVNEVMAVLDETQLQTEHLELEVTESFIMQQGGAAIPQLQALRDLGLTLAIDDFGTGYSSLSYLKQLPIHKLKIDQSFVRDIPGDRNDMAIADAIIAMGKSLGLTVIAEGVETEAQASFLKQTGCQEGQGYLYSKPVSADVIELMLTSGLTRLDQLVSQRPALPDAPLG</sequence>
<feature type="domain" description="PAC" evidence="6">
    <location>
        <begin position="321"/>
        <end position="373"/>
    </location>
</feature>
<evidence type="ECO:0000256" key="3">
    <source>
        <dbReference type="ARBA" id="ARBA00022636"/>
    </source>
</evidence>
<dbReference type="EMBL" id="CP011412">
    <property type="protein sequence ID" value="AKH22297.1"/>
    <property type="molecule type" value="Genomic_DNA"/>
</dbReference>
<dbReference type="PANTHER" id="PTHR44757:SF2">
    <property type="entry name" value="BIOFILM ARCHITECTURE MAINTENANCE PROTEIN MBAA"/>
    <property type="match status" value="1"/>
</dbReference>
<dbReference type="InterPro" id="IPR029787">
    <property type="entry name" value="Nucleotide_cyclase"/>
</dbReference>
<dbReference type="InterPro" id="IPR000014">
    <property type="entry name" value="PAS"/>
</dbReference>
<protein>
    <recommendedName>
        <fullName evidence="2">cyclic-guanylate-specific phosphodiesterase</fullName>
        <ecNumber evidence="2">3.1.4.52</ecNumber>
    </recommendedName>
</protein>
<keyword evidence="10" id="KW-1185">Reference proteome</keyword>
<dbReference type="Pfam" id="PF08448">
    <property type="entry name" value="PAS_4"/>
    <property type="match status" value="2"/>
</dbReference>
<gene>
    <name evidence="9" type="ORF">AAY24_14790</name>
</gene>
<dbReference type="InterPro" id="IPR000160">
    <property type="entry name" value="GGDEF_dom"/>
</dbReference>
<dbReference type="PANTHER" id="PTHR44757">
    <property type="entry name" value="DIGUANYLATE CYCLASE DGCP"/>
    <property type="match status" value="1"/>
</dbReference>
<dbReference type="SUPFAM" id="SSF55073">
    <property type="entry name" value="Nucleotide cyclase"/>
    <property type="match status" value="1"/>
</dbReference>
<evidence type="ECO:0000259" key="6">
    <source>
        <dbReference type="PROSITE" id="PS50113"/>
    </source>
</evidence>
<reference evidence="9 10" key="1">
    <citation type="journal article" date="2015" name="Genome Announc.">
        <title>Complete Genome Sequence of Sedimenticola thiotaurini Strain SIP-G1, a Polyphosphate- and Polyhydroxyalkanoate-Accumulating Sulfur-Oxidizing Gammaproteobacterium Isolated from Salt Marsh Sediments.</title>
        <authorList>
            <person name="Flood B.E."/>
            <person name="Jones D.S."/>
            <person name="Bailey J.V."/>
        </authorList>
    </citation>
    <scope>NUCLEOTIDE SEQUENCE [LARGE SCALE GENOMIC DNA]</scope>
    <source>
        <strain evidence="9 10">SIP-G1</strain>
    </source>
</reference>
<dbReference type="InterPro" id="IPR000700">
    <property type="entry name" value="PAS-assoc_C"/>
</dbReference>
<feature type="domain" description="PAS" evidence="5">
    <location>
        <begin position="248"/>
        <end position="294"/>
    </location>
</feature>
<name>A0A0F7K398_9GAMM</name>
<organism evidence="9 10">
    <name type="scientific">Sedimenticola thiotaurini</name>
    <dbReference type="NCBI Taxonomy" id="1543721"/>
    <lineage>
        <taxon>Bacteria</taxon>
        <taxon>Pseudomonadati</taxon>
        <taxon>Pseudomonadota</taxon>
        <taxon>Gammaproteobacteria</taxon>
        <taxon>Chromatiales</taxon>
        <taxon>Sedimenticolaceae</taxon>
        <taxon>Sedimenticola</taxon>
    </lineage>
</organism>
<evidence type="ECO:0000313" key="10">
    <source>
        <dbReference type="Proteomes" id="UP000034410"/>
    </source>
</evidence>
<dbReference type="SMART" id="SM00052">
    <property type="entry name" value="EAL"/>
    <property type="match status" value="1"/>
</dbReference>
<dbReference type="CDD" id="cd01949">
    <property type="entry name" value="GGDEF"/>
    <property type="match status" value="1"/>
</dbReference>
<dbReference type="PROSITE" id="PS50883">
    <property type="entry name" value="EAL"/>
    <property type="match status" value="1"/>
</dbReference>
<dbReference type="EC" id="3.1.4.52" evidence="2"/>
<feature type="domain" description="PAS" evidence="5">
    <location>
        <begin position="126"/>
        <end position="180"/>
    </location>
</feature>
<dbReference type="Pfam" id="PF00563">
    <property type="entry name" value="EAL"/>
    <property type="match status" value="1"/>
</dbReference>
<dbReference type="InterPro" id="IPR052155">
    <property type="entry name" value="Biofilm_reg_signaling"/>
</dbReference>
<dbReference type="Pfam" id="PF13426">
    <property type="entry name" value="PAS_9"/>
    <property type="match status" value="1"/>
</dbReference>
<comment type="cofactor">
    <cofactor evidence="1">
        <name>Mg(2+)</name>
        <dbReference type="ChEBI" id="CHEBI:18420"/>
    </cofactor>
</comment>
<dbReference type="PIRSF" id="PIRSF005925">
    <property type="entry name" value="Dos"/>
    <property type="match status" value="1"/>
</dbReference>
<dbReference type="Proteomes" id="UP000034410">
    <property type="component" value="Chromosome"/>
</dbReference>
<feature type="domain" description="PAC" evidence="6">
    <location>
        <begin position="196"/>
        <end position="251"/>
    </location>
</feature>
<dbReference type="InterPro" id="IPR035919">
    <property type="entry name" value="EAL_sf"/>
</dbReference>
<dbReference type="AlphaFoldDB" id="A0A0F7K398"/>
<dbReference type="InterPro" id="IPR001633">
    <property type="entry name" value="EAL_dom"/>
</dbReference>
<dbReference type="SUPFAM" id="SSF141868">
    <property type="entry name" value="EAL domain-like"/>
    <property type="match status" value="1"/>
</dbReference>
<dbReference type="CDD" id="cd00130">
    <property type="entry name" value="PAS"/>
    <property type="match status" value="2"/>
</dbReference>
<dbReference type="Gene3D" id="3.20.20.450">
    <property type="entry name" value="EAL domain"/>
    <property type="match status" value="1"/>
</dbReference>
<dbReference type="Gene3D" id="3.30.70.270">
    <property type="match status" value="1"/>
</dbReference>
<evidence type="ECO:0000256" key="1">
    <source>
        <dbReference type="ARBA" id="ARBA00001946"/>
    </source>
</evidence>
<dbReference type="PROSITE" id="PS50887">
    <property type="entry name" value="GGDEF"/>
    <property type="match status" value="1"/>
</dbReference>
<comment type="catalytic activity">
    <reaction evidence="4">
        <text>3',3'-c-di-GMP + H2O = 5'-phosphoguanylyl(3'-&gt;5')guanosine + H(+)</text>
        <dbReference type="Rhea" id="RHEA:24902"/>
        <dbReference type="ChEBI" id="CHEBI:15377"/>
        <dbReference type="ChEBI" id="CHEBI:15378"/>
        <dbReference type="ChEBI" id="CHEBI:58754"/>
        <dbReference type="ChEBI" id="CHEBI:58805"/>
        <dbReference type="EC" id="3.1.4.52"/>
    </reaction>
    <physiologicalReaction direction="left-to-right" evidence="4">
        <dbReference type="Rhea" id="RHEA:24903"/>
    </physiologicalReaction>
</comment>
<evidence type="ECO:0000313" key="9">
    <source>
        <dbReference type="EMBL" id="AKH22297.1"/>
    </source>
</evidence>
<dbReference type="InterPro" id="IPR043128">
    <property type="entry name" value="Rev_trsase/Diguanyl_cyclase"/>
</dbReference>
<dbReference type="InterPro" id="IPR013656">
    <property type="entry name" value="PAS_4"/>
</dbReference>
<evidence type="ECO:0000259" key="8">
    <source>
        <dbReference type="PROSITE" id="PS50887"/>
    </source>
</evidence>
<evidence type="ECO:0000259" key="5">
    <source>
        <dbReference type="PROSITE" id="PS50112"/>
    </source>
</evidence>
<dbReference type="CDD" id="cd01948">
    <property type="entry name" value="EAL"/>
    <property type="match status" value="1"/>
</dbReference>
<dbReference type="FunFam" id="3.30.70.270:FF:000001">
    <property type="entry name" value="Diguanylate cyclase domain protein"/>
    <property type="match status" value="1"/>
</dbReference>
<dbReference type="InterPro" id="IPR012226">
    <property type="entry name" value="Diguanyl_cyclase/Pdiesterase"/>
</dbReference>
<evidence type="ECO:0000259" key="7">
    <source>
        <dbReference type="PROSITE" id="PS50883"/>
    </source>
</evidence>
<dbReference type="GO" id="GO:0071732">
    <property type="term" value="P:cellular response to nitric oxide"/>
    <property type="evidence" value="ECO:0007669"/>
    <property type="project" value="UniProtKB-ARBA"/>
</dbReference>
<evidence type="ECO:0000256" key="2">
    <source>
        <dbReference type="ARBA" id="ARBA00012282"/>
    </source>
</evidence>
<feature type="domain" description="PAC" evidence="6">
    <location>
        <begin position="73"/>
        <end position="125"/>
    </location>
</feature>
<dbReference type="NCBIfam" id="TIGR00254">
    <property type="entry name" value="GGDEF"/>
    <property type="match status" value="1"/>
</dbReference>
<dbReference type="InterPro" id="IPR035965">
    <property type="entry name" value="PAS-like_dom_sf"/>
</dbReference>